<comment type="subunit">
    <text evidence="6">RNAP is composed of a core of 2 alpha, a beta and a beta' subunits. The core is associated with a delta subunit and one of several sigma factors.</text>
</comment>
<keyword evidence="2 6" id="KW-0240">DNA-directed RNA polymerase</keyword>
<evidence type="ECO:0000313" key="10">
    <source>
        <dbReference type="Proteomes" id="UP000285120"/>
    </source>
</evidence>
<sequence>MSIRDFTEEQIVEMSAIELAFVLLNEEKKPYDYQQLFNRIVDLKGLNHEETSRRRTKLFTAFNLDGRFIHLGENHWGLREWYSLDQSDEELSDTVKPKKPADDDFELEEDVESDDDLEDIKDDLDDYSEKEDADEDEDNLDGFGNVKKPKVPDEIEE</sequence>
<comment type="caution">
    <text evidence="9">The sequence shown here is derived from an EMBL/GenBank/DDBJ whole genome shotgun (WGS) entry which is preliminary data.</text>
</comment>
<dbReference type="OrthoDB" id="401223at2"/>
<proteinExistence type="inferred from homology"/>
<evidence type="ECO:0000256" key="1">
    <source>
        <dbReference type="ARBA" id="ARBA00009828"/>
    </source>
</evidence>
<evidence type="ECO:0000256" key="6">
    <source>
        <dbReference type="HAMAP-Rule" id="MF_00357"/>
    </source>
</evidence>
<keyword evidence="4 6" id="KW-0548">Nucleotidyltransferase</keyword>
<dbReference type="InterPro" id="IPR007759">
    <property type="entry name" value="Asxl_HARE-HTH"/>
</dbReference>
<evidence type="ECO:0000256" key="7">
    <source>
        <dbReference type="SAM" id="MobiDB-lite"/>
    </source>
</evidence>
<dbReference type="Pfam" id="PF05066">
    <property type="entry name" value="HARE-HTH"/>
    <property type="match status" value="1"/>
</dbReference>
<dbReference type="PROSITE" id="PS51913">
    <property type="entry name" value="HTH_HARE"/>
    <property type="match status" value="1"/>
</dbReference>
<dbReference type="InterPro" id="IPR038087">
    <property type="entry name" value="RNAP_delta_N_dom_sf"/>
</dbReference>
<name>A0A419V7H6_9BACL</name>
<organism evidence="9 10">
    <name type="scientific">Sinobaca qinghaiensis</name>
    <dbReference type="NCBI Taxonomy" id="342944"/>
    <lineage>
        <taxon>Bacteria</taxon>
        <taxon>Bacillati</taxon>
        <taxon>Bacillota</taxon>
        <taxon>Bacilli</taxon>
        <taxon>Bacillales</taxon>
        <taxon>Sporolactobacillaceae</taxon>
        <taxon>Sinobaca</taxon>
    </lineage>
</organism>
<evidence type="ECO:0000313" key="9">
    <source>
        <dbReference type="EMBL" id="RKD76066.1"/>
    </source>
</evidence>
<evidence type="ECO:0000256" key="3">
    <source>
        <dbReference type="ARBA" id="ARBA00022679"/>
    </source>
</evidence>
<dbReference type="GO" id="GO:0006351">
    <property type="term" value="P:DNA-templated transcription"/>
    <property type="evidence" value="ECO:0007669"/>
    <property type="project" value="InterPro"/>
</dbReference>
<dbReference type="RefSeq" id="WP_120191487.1">
    <property type="nucleotide sequence ID" value="NZ_RAPK01000006.1"/>
</dbReference>
<evidence type="ECO:0000256" key="5">
    <source>
        <dbReference type="ARBA" id="ARBA00023163"/>
    </source>
</evidence>
<feature type="region of interest" description="Disordered" evidence="7">
    <location>
        <begin position="91"/>
        <end position="157"/>
    </location>
</feature>
<feature type="compositionally biased region" description="Acidic residues" evidence="7">
    <location>
        <begin position="103"/>
        <end position="140"/>
    </location>
</feature>
<protein>
    <recommendedName>
        <fullName evidence="6">Probable DNA-directed RNA polymerase subunit delta</fullName>
    </recommendedName>
    <alternativeName>
        <fullName evidence="6">RNAP delta factor</fullName>
    </alternativeName>
</protein>
<evidence type="ECO:0000256" key="4">
    <source>
        <dbReference type="ARBA" id="ARBA00022695"/>
    </source>
</evidence>
<evidence type="ECO:0000259" key="8">
    <source>
        <dbReference type="PROSITE" id="PS51913"/>
    </source>
</evidence>
<reference evidence="9 10" key="1">
    <citation type="submission" date="2018-09" db="EMBL/GenBank/DDBJ databases">
        <title>Genomic Encyclopedia of Archaeal and Bacterial Type Strains, Phase II (KMG-II): from individual species to whole genera.</title>
        <authorList>
            <person name="Goeker M."/>
        </authorList>
    </citation>
    <scope>NUCLEOTIDE SEQUENCE [LARGE SCALE GENOMIC DNA]</scope>
    <source>
        <strain evidence="9 10">DSM 17008</strain>
    </source>
</reference>
<dbReference type="HAMAP" id="MF_00357">
    <property type="entry name" value="RNApol_bact_RpoE"/>
    <property type="match status" value="1"/>
</dbReference>
<dbReference type="GO" id="GO:0006355">
    <property type="term" value="P:regulation of DNA-templated transcription"/>
    <property type="evidence" value="ECO:0007669"/>
    <property type="project" value="UniProtKB-UniRule"/>
</dbReference>
<comment type="similarity">
    <text evidence="1 6">Belongs to the RpoE family.</text>
</comment>
<gene>
    <name evidence="6" type="primary">rpoE</name>
    <name evidence="9" type="ORF">ATL39_0278</name>
</gene>
<comment type="function">
    <text evidence="6">Participates in both the initiation and recycling phases of transcription. In the presence of the delta subunit, RNAP displays an increased specificity of transcription, a decreased affinity for nucleic acids, and an increased efficiency of RNA synthesis because of enhanced recycling.</text>
</comment>
<keyword evidence="10" id="KW-1185">Reference proteome</keyword>
<accession>A0A419V7H6</accession>
<dbReference type="Gene3D" id="1.10.10.1250">
    <property type="entry name" value="RNA polymerase, subunit delta, N-terminal domain"/>
    <property type="match status" value="1"/>
</dbReference>
<dbReference type="GO" id="GO:0000428">
    <property type="term" value="C:DNA-directed RNA polymerase complex"/>
    <property type="evidence" value="ECO:0007669"/>
    <property type="project" value="UniProtKB-KW"/>
</dbReference>
<dbReference type="GO" id="GO:0003899">
    <property type="term" value="F:DNA-directed RNA polymerase activity"/>
    <property type="evidence" value="ECO:0007669"/>
    <property type="project" value="UniProtKB-UniRule"/>
</dbReference>
<feature type="compositionally biased region" description="Basic and acidic residues" evidence="7">
    <location>
        <begin position="93"/>
        <end position="102"/>
    </location>
</feature>
<keyword evidence="5 6" id="KW-0804">Transcription</keyword>
<dbReference type="EMBL" id="RAPK01000006">
    <property type="protein sequence ID" value="RKD76066.1"/>
    <property type="molecule type" value="Genomic_DNA"/>
</dbReference>
<feature type="domain" description="HTH HARE-type" evidence="8">
    <location>
        <begin position="14"/>
        <end position="81"/>
    </location>
</feature>
<evidence type="ECO:0000256" key="2">
    <source>
        <dbReference type="ARBA" id="ARBA00022478"/>
    </source>
</evidence>
<dbReference type="InterPro" id="IPR029757">
    <property type="entry name" value="RpoE"/>
</dbReference>
<dbReference type="Proteomes" id="UP000285120">
    <property type="component" value="Unassembled WGS sequence"/>
</dbReference>
<dbReference type="NCBIfam" id="TIGR04567">
    <property type="entry name" value="RNAP_delt_lowGC"/>
    <property type="match status" value="1"/>
</dbReference>
<keyword evidence="3 6" id="KW-0808">Transferase</keyword>
<dbReference type="AlphaFoldDB" id="A0A419V7H6"/>